<reference evidence="1" key="1">
    <citation type="submission" date="2020-07" db="EMBL/GenBank/DDBJ databases">
        <title>Huge and variable diversity of episymbiotic CPR bacteria and DPANN archaea in groundwater ecosystems.</title>
        <authorList>
            <person name="He C.Y."/>
            <person name="Keren R."/>
            <person name="Whittaker M."/>
            <person name="Farag I.F."/>
            <person name="Doudna J."/>
            <person name="Cate J.H.D."/>
            <person name="Banfield J.F."/>
        </authorList>
    </citation>
    <scope>NUCLEOTIDE SEQUENCE</scope>
    <source>
        <strain evidence="1">NC_groundwater_193_Ag_S-0.1um_51_7</strain>
    </source>
</reference>
<dbReference type="EMBL" id="JACOZA010000084">
    <property type="protein sequence ID" value="MBI2097174.1"/>
    <property type="molecule type" value="Genomic_DNA"/>
</dbReference>
<proteinExistence type="predicted"/>
<dbReference type="AlphaFoldDB" id="A0A931SDP1"/>
<gene>
    <name evidence="1" type="ORF">HYT40_03455</name>
</gene>
<comment type="caution">
    <text evidence="1">The sequence shown here is derived from an EMBL/GenBank/DDBJ whole genome shotgun (WGS) entry which is preliminary data.</text>
</comment>
<accession>A0A931SDP1</accession>
<organism evidence="1 2">
    <name type="scientific">Candidatus Sungiibacteriota bacterium</name>
    <dbReference type="NCBI Taxonomy" id="2750080"/>
    <lineage>
        <taxon>Bacteria</taxon>
        <taxon>Candidatus Sungiibacteriota</taxon>
    </lineage>
</organism>
<name>A0A931SDP1_9BACT</name>
<sequence length="232" mass="26318">MPLVFVSRSEKVDDEILKKVMSEIPGIVARRLDVPQHPLARLVPGDIEVKLLGSPFDIGHFDLEVYVFAPKFEARIQNGQLRSDTMSQDLAEIMPSGMTGFVWPVLVDAFFSTFVGVRKKTLRAMLLESNPEVRLEIERDLRRADIVAYVEQTPEDLDQVMEIVRAIQPHVVIMGWHRFGPRFLNPLKEHGCQVWIYTADPEKEVREGGGGKADRIIDKFSKVKLADLLKAV</sequence>
<protein>
    <submittedName>
        <fullName evidence="1">Uncharacterized protein</fullName>
    </submittedName>
</protein>
<evidence type="ECO:0000313" key="2">
    <source>
        <dbReference type="Proteomes" id="UP000724148"/>
    </source>
</evidence>
<evidence type="ECO:0000313" key="1">
    <source>
        <dbReference type="EMBL" id="MBI2097174.1"/>
    </source>
</evidence>
<dbReference type="Proteomes" id="UP000724148">
    <property type="component" value="Unassembled WGS sequence"/>
</dbReference>